<accession>A0ABQ7W6V4</accession>
<dbReference type="EMBL" id="JAIVGD010000003">
    <property type="protein sequence ID" value="KAH0775799.1"/>
    <property type="molecule type" value="Genomic_DNA"/>
</dbReference>
<feature type="domain" description="Ty3 transposon capsid-like protein" evidence="1">
    <location>
        <begin position="227"/>
        <end position="373"/>
    </location>
</feature>
<protein>
    <recommendedName>
        <fullName evidence="1">Ty3 transposon capsid-like protein domain-containing protein</fullName>
    </recommendedName>
</protein>
<evidence type="ECO:0000313" key="3">
    <source>
        <dbReference type="Proteomes" id="UP000826656"/>
    </source>
</evidence>
<gene>
    <name evidence="2" type="ORF">KY290_007210</name>
</gene>
<dbReference type="Pfam" id="PF19259">
    <property type="entry name" value="Ty3_capsid"/>
    <property type="match status" value="1"/>
</dbReference>
<dbReference type="Proteomes" id="UP000826656">
    <property type="component" value="Unassembled WGS sequence"/>
</dbReference>
<name>A0ABQ7W6V4_SOLTU</name>
<proteinExistence type="predicted"/>
<evidence type="ECO:0000313" key="2">
    <source>
        <dbReference type="EMBL" id="KAH0775799.1"/>
    </source>
</evidence>
<dbReference type="PANTHER" id="PTHR33223">
    <property type="entry name" value="CCHC-TYPE DOMAIN-CONTAINING PROTEIN"/>
    <property type="match status" value="1"/>
</dbReference>
<comment type="caution">
    <text evidence="2">The sequence shown here is derived from an EMBL/GenBank/DDBJ whole genome shotgun (WGS) entry which is preliminary data.</text>
</comment>
<organism evidence="2 3">
    <name type="scientific">Solanum tuberosum</name>
    <name type="common">Potato</name>
    <dbReference type="NCBI Taxonomy" id="4113"/>
    <lineage>
        <taxon>Eukaryota</taxon>
        <taxon>Viridiplantae</taxon>
        <taxon>Streptophyta</taxon>
        <taxon>Embryophyta</taxon>
        <taxon>Tracheophyta</taxon>
        <taxon>Spermatophyta</taxon>
        <taxon>Magnoliopsida</taxon>
        <taxon>eudicotyledons</taxon>
        <taxon>Gunneridae</taxon>
        <taxon>Pentapetalae</taxon>
        <taxon>asterids</taxon>
        <taxon>lamiids</taxon>
        <taxon>Solanales</taxon>
        <taxon>Solanaceae</taxon>
        <taxon>Solanoideae</taxon>
        <taxon>Solaneae</taxon>
        <taxon>Solanum</taxon>
    </lineage>
</organism>
<reference evidence="2 3" key="1">
    <citation type="journal article" date="2021" name="bioRxiv">
        <title>Chromosome-scale and haplotype-resolved genome assembly of a tetraploid potato cultivar.</title>
        <authorList>
            <person name="Sun H."/>
            <person name="Jiao W.-B."/>
            <person name="Krause K."/>
            <person name="Campoy J.A."/>
            <person name="Goel M."/>
            <person name="Folz-Donahue K."/>
            <person name="Kukat C."/>
            <person name="Huettel B."/>
            <person name="Schneeberger K."/>
        </authorList>
    </citation>
    <scope>NUCLEOTIDE SEQUENCE [LARGE SCALE GENOMIC DNA]</scope>
    <source>
        <strain evidence="2">SolTubOtavaFocal</strain>
        <tissue evidence="2">Leaves</tissue>
    </source>
</reference>
<keyword evidence="3" id="KW-1185">Reference proteome</keyword>
<evidence type="ECO:0000259" key="1">
    <source>
        <dbReference type="Pfam" id="PF19259"/>
    </source>
</evidence>
<dbReference type="PANTHER" id="PTHR33223:SF6">
    <property type="entry name" value="CCHC-TYPE DOMAIN-CONTAINING PROTEIN"/>
    <property type="match status" value="1"/>
</dbReference>
<sequence length="468" mass="53344">MGVIGDLNQQQLAQLLALYQEEHATSLARQEDLNARLDAVMKGLANLKANVEAIENGNQNQGWKGKALVAGSQTETGGNSMIPKHIKLDFPRFCGHEDPLGWLNRCEHYFRYQHTQEEEKIGLASFHLEGIAQQETRVMGDLNQQQLAQLLALFQEERATNLARQEDLNARLDAVMKDLASLKAYVEAIENGNQNQGWKGKVVVAGSGSEMGGNSMIPNHTKLDIPRFYGHEDPLGWMNMCEHYFRFQHTQEEEKIRLASFHLGGIAQLWFLQLEKDMPQCTWDEFKRQCNLHFGPSIRSQKLGELAKLCQIGSVADYQEKFEQLISQAGTLTQAQKIELYISGLADYIAIEVELHNPPDLATAMNISRLYERKEQPLHSQLLDACKSKTTNFSPQQHAKFAKKLTRSEMDERWLKGLCFNCDELFTGDHQCKKLFWIDFIDDEEELLSTLPHLALEDKRDWKLEGGE</sequence>
<dbReference type="InterPro" id="IPR045358">
    <property type="entry name" value="Ty3_capsid"/>
</dbReference>